<evidence type="ECO:0000313" key="9">
    <source>
        <dbReference type="Proteomes" id="UP001058860"/>
    </source>
</evidence>
<evidence type="ECO:0000256" key="2">
    <source>
        <dbReference type="ARBA" id="ARBA00008017"/>
    </source>
</evidence>
<comment type="subcellular location">
    <subcellularLocation>
        <location evidence="1">Membrane</location>
        <topology evidence="1">Multi-pass membrane protein</topology>
    </subcellularLocation>
</comment>
<accession>A0ABY5PCR8</accession>
<comment type="similarity">
    <text evidence="2">Belongs to the MscS (TC 1.A.23) family.</text>
</comment>
<dbReference type="Gene3D" id="2.30.30.60">
    <property type="match status" value="1"/>
</dbReference>
<dbReference type="InterPro" id="IPR023408">
    <property type="entry name" value="MscS_beta-dom_sf"/>
</dbReference>
<evidence type="ECO:0000259" key="7">
    <source>
        <dbReference type="Pfam" id="PF00924"/>
    </source>
</evidence>
<feature type="transmembrane region" description="Helical" evidence="6">
    <location>
        <begin position="122"/>
        <end position="154"/>
    </location>
</feature>
<keyword evidence="3 6" id="KW-0812">Transmembrane</keyword>
<feature type="transmembrane region" description="Helical" evidence="6">
    <location>
        <begin position="96"/>
        <end position="116"/>
    </location>
</feature>
<evidence type="ECO:0000256" key="3">
    <source>
        <dbReference type="ARBA" id="ARBA00022692"/>
    </source>
</evidence>
<dbReference type="EMBL" id="CP088295">
    <property type="protein sequence ID" value="UUY02459.1"/>
    <property type="molecule type" value="Genomic_DNA"/>
</dbReference>
<evidence type="ECO:0000256" key="6">
    <source>
        <dbReference type="SAM" id="Phobius"/>
    </source>
</evidence>
<gene>
    <name evidence="8" type="ORF">LRS13_17360</name>
</gene>
<keyword evidence="4 6" id="KW-1133">Transmembrane helix</keyword>
<reference evidence="9" key="1">
    <citation type="submission" date="2021-11" db="EMBL/GenBank/DDBJ databases">
        <title>Cultivation dependent microbiological survey of springs from the worlds oldest radium mine currently devoted to the extraction of radon-saturated water.</title>
        <authorList>
            <person name="Kapinusova G."/>
            <person name="Smrhova T."/>
            <person name="Strejcek M."/>
            <person name="Suman J."/>
            <person name="Jani K."/>
            <person name="Pajer P."/>
            <person name="Uhlik O."/>
        </authorList>
    </citation>
    <scope>NUCLEOTIDE SEQUENCE [LARGE SCALE GENOMIC DNA]</scope>
    <source>
        <strain evidence="9">J379</strain>
    </source>
</reference>
<dbReference type="Gene3D" id="1.10.287.1260">
    <property type="match status" value="1"/>
</dbReference>
<dbReference type="InterPro" id="IPR006685">
    <property type="entry name" value="MscS_channel_2nd"/>
</dbReference>
<evidence type="ECO:0000256" key="4">
    <source>
        <dbReference type="ARBA" id="ARBA00022989"/>
    </source>
</evidence>
<protein>
    <submittedName>
        <fullName evidence="8">Mechanosensitive ion channel family protein</fullName>
    </submittedName>
</protein>
<proteinExistence type="inferred from homology"/>
<name>A0ABY5PCR8_9ACTN</name>
<sequence>MLDTKSHAWQEAGLARKLSDRQARRARIEAAVLVPALCAVLIGYALRDRIDAPDAPIRLVTAALVLVLGALLARSLGRAFGPLMFRRLDPGAAGTFAFIVKLVLALAAVSAALRIGGVDPRAFIPAAAAAAILLGLAAQQTLGNLIAGVVILTAQPFRVGDRIRLQGGPLAGEVEGVVSSLGLLHTVLASGEDSILVPNRAVMDVAIIPLREPAGVNLRARLRRGVTPVDLHDLLVETVQTPMRGEPRVLLEEIDDDELIVRIQATPQDASHGAQLASEVLRAVAPETQRVQRATAGV</sequence>
<feature type="transmembrane region" description="Helical" evidence="6">
    <location>
        <begin position="57"/>
        <end position="76"/>
    </location>
</feature>
<dbReference type="Proteomes" id="UP001058860">
    <property type="component" value="Chromosome"/>
</dbReference>
<dbReference type="SUPFAM" id="SSF50182">
    <property type="entry name" value="Sm-like ribonucleoproteins"/>
    <property type="match status" value="1"/>
</dbReference>
<feature type="domain" description="Mechanosensitive ion channel MscS" evidence="7">
    <location>
        <begin position="141"/>
        <end position="207"/>
    </location>
</feature>
<dbReference type="PANTHER" id="PTHR30221:SF1">
    <property type="entry name" value="SMALL-CONDUCTANCE MECHANOSENSITIVE CHANNEL"/>
    <property type="match status" value="1"/>
</dbReference>
<dbReference type="InterPro" id="IPR010920">
    <property type="entry name" value="LSM_dom_sf"/>
</dbReference>
<evidence type="ECO:0000256" key="1">
    <source>
        <dbReference type="ARBA" id="ARBA00004141"/>
    </source>
</evidence>
<keyword evidence="9" id="KW-1185">Reference proteome</keyword>
<evidence type="ECO:0000256" key="5">
    <source>
        <dbReference type="ARBA" id="ARBA00023136"/>
    </source>
</evidence>
<organism evidence="8 9">
    <name type="scientific">Svornostia abyssi</name>
    <dbReference type="NCBI Taxonomy" id="2898438"/>
    <lineage>
        <taxon>Bacteria</taxon>
        <taxon>Bacillati</taxon>
        <taxon>Actinomycetota</taxon>
        <taxon>Thermoleophilia</taxon>
        <taxon>Solirubrobacterales</taxon>
        <taxon>Baekduiaceae</taxon>
        <taxon>Svornostia</taxon>
    </lineage>
</organism>
<keyword evidence="5 6" id="KW-0472">Membrane</keyword>
<dbReference type="RefSeq" id="WP_353862986.1">
    <property type="nucleotide sequence ID" value="NZ_CP088295.1"/>
</dbReference>
<dbReference type="SUPFAM" id="SSF82861">
    <property type="entry name" value="Mechanosensitive channel protein MscS (YggB), transmembrane region"/>
    <property type="match status" value="1"/>
</dbReference>
<feature type="transmembrane region" description="Helical" evidence="6">
    <location>
        <begin position="26"/>
        <end position="45"/>
    </location>
</feature>
<dbReference type="InterPro" id="IPR011014">
    <property type="entry name" value="MscS_channel_TM-2"/>
</dbReference>
<dbReference type="PANTHER" id="PTHR30221">
    <property type="entry name" value="SMALL-CONDUCTANCE MECHANOSENSITIVE CHANNEL"/>
    <property type="match status" value="1"/>
</dbReference>
<dbReference type="Pfam" id="PF00924">
    <property type="entry name" value="MS_channel_2nd"/>
    <property type="match status" value="1"/>
</dbReference>
<dbReference type="InterPro" id="IPR045275">
    <property type="entry name" value="MscS_archaea/bacteria_type"/>
</dbReference>
<evidence type="ECO:0000313" key="8">
    <source>
        <dbReference type="EMBL" id="UUY02459.1"/>
    </source>
</evidence>